<evidence type="ECO:0000256" key="3">
    <source>
        <dbReference type="ARBA" id="ARBA00022692"/>
    </source>
</evidence>
<sequence>LSIIGLFELGVIPSNKAGFYCNDAALAFPFRGDTVTTSILMSGLLLMPIFVFLLTEFVFTSSDSTKSKFLQTLKNSCWLYRCYVYGLMMNLCIIEMDSYRSFPSGHTSMSVYCGFFVAWYLQARAFNWRHRSVLLVPFLQLGALSFAVVSSLTRITDRRHHWWDVLTGSAIGLITLLYAVMVPASALVPFLQHVALSFAVVSSLNRITDRRHHWWDMLTGSAIGLITLLYAVMVPASALVPFLQHVALSFAVVSSLNRITDRRHHWWDVLTGSAIGLITLLYAVSPLQDNLRITHSFVGFCTQRVPTGPSTGLLLE</sequence>
<feature type="transmembrane region" description="Helical" evidence="6">
    <location>
        <begin position="39"/>
        <end position="58"/>
    </location>
</feature>
<feature type="transmembrane region" description="Helical" evidence="6">
    <location>
        <begin position="78"/>
        <end position="96"/>
    </location>
</feature>
<evidence type="ECO:0000256" key="5">
    <source>
        <dbReference type="ARBA" id="ARBA00023136"/>
    </source>
</evidence>
<dbReference type="EMBL" id="JTDY01000163">
    <property type="protein sequence ID" value="KOB78502.1"/>
    <property type="molecule type" value="Genomic_DNA"/>
</dbReference>
<dbReference type="GO" id="GO:0008195">
    <property type="term" value="F:phosphatidate phosphatase activity"/>
    <property type="evidence" value="ECO:0007669"/>
    <property type="project" value="TreeGrafter"/>
</dbReference>
<feature type="transmembrane region" description="Helical" evidence="6">
    <location>
        <begin position="173"/>
        <end position="201"/>
    </location>
</feature>
<dbReference type="PANTHER" id="PTHR10165">
    <property type="entry name" value="LIPID PHOSPHATE PHOSPHATASE"/>
    <property type="match status" value="1"/>
</dbReference>
<dbReference type="InterPro" id="IPR000326">
    <property type="entry name" value="PAP2/HPO"/>
</dbReference>
<dbReference type="Proteomes" id="UP000037510">
    <property type="component" value="Unassembled WGS sequence"/>
</dbReference>
<dbReference type="PANTHER" id="PTHR10165:SF103">
    <property type="entry name" value="PHOSPHOLIPID PHOSPHATASE HOMOLOG 1.2 HOMOLOG"/>
    <property type="match status" value="1"/>
</dbReference>
<dbReference type="InterPro" id="IPR036938">
    <property type="entry name" value="PAP2/HPO_sf"/>
</dbReference>
<feature type="transmembrane region" description="Helical" evidence="6">
    <location>
        <begin position="102"/>
        <end position="121"/>
    </location>
</feature>
<dbReference type="AlphaFoldDB" id="A0A0L7LSS2"/>
<evidence type="ECO:0000256" key="1">
    <source>
        <dbReference type="ARBA" id="ARBA00004141"/>
    </source>
</evidence>
<dbReference type="GO" id="GO:0007165">
    <property type="term" value="P:signal transduction"/>
    <property type="evidence" value="ECO:0007669"/>
    <property type="project" value="TreeGrafter"/>
</dbReference>
<name>A0A0L7LSS2_OPEBR</name>
<keyword evidence="3 6" id="KW-0812">Transmembrane</keyword>
<evidence type="ECO:0000313" key="8">
    <source>
        <dbReference type="EMBL" id="KOB78502.1"/>
    </source>
</evidence>
<feature type="transmembrane region" description="Helical" evidence="6">
    <location>
        <begin position="266"/>
        <end position="284"/>
    </location>
</feature>
<protein>
    <recommendedName>
        <fullName evidence="7">Phosphatidic acid phosphatase type 2/haloperoxidase domain-containing protein</fullName>
    </recommendedName>
</protein>
<dbReference type="InterPro" id="IPR043216">
    <property type="entry name" value="PAP-like"/>
</dbReference>
<evidence type="ECO:0000256" key="4">
    <source>
        <dbReference type="ARBA" id="ARBA00022989"/>
    </source>
</evidence>
<feature type="domain" description="Phosphatidic acid phosphatase type 2/haloperoxidase" evidence="7">
    <location>
        <begin position="37"/>
        <end position="180"/>
    </location>
</feature>
<evidence type="ECO:0000256" key="2">
    <source>
        <dbReference type="ARBA" id="ARBA00008816"/>
    </source>
</evidence>
<keyword evidence="9" id="KW-1185">Reference proteome</keyword>
<comment type="subcellular location">
    <subcellularLocation>
        <location evidence="1">Membrane</location>
        <topology evidence="1">Multi-pass membrane protein</topology>
    </subcellularLocation>
</comment>
<accession>A0A0L7LSS2</accession>
<gene>
    <name evidence="8" type="ORF">OBRU01_01113</name>
</gene>
<keyword evidence="5 6" id="KW-0472">Membrane</keyword>
<feature type="transmembrane region" description="Helical" evidence="6">
    <location>
        <begin position="133"/>
        <end position="153"/>
    </location>
</feature>
<dbReference type="STRING" id="104452.A0A0L7LSS2"/>
<proteinExistence type="inferred from homology"/>
<dbReference type="SMART" id="SM00014">
    <property type="entry name" value="acidPPc"/>
    <property type="match status" value="1"/>
</dbReference>
<dbReference type="GO" id="GO:0046839">
    <property type="term" value="P:phospholipid dephosphorylation"/>
    <property type="evidence" value="ECO:0007669"/>
    <property type="project" value="TreeGrafter"/>
</dbReference>
<organism evidence="8 9">
    <name type="scientific">Operophtera brumata</name>
    <name type="common">Winter moth</name>
    <name type="synonym">Phalaena brumata</name>
    <dbReference type="NCBI Taxonomy" id="104452"/>
    <lineage>
        <taxon>Eukaryota</taxon>
        <taxon>Metazoa</taxon>
        <taxon>Ecdysozoa</taxon>
        <taxon>Arthropoda</taxon>
        <taxon>Hexapoda</taxon>
        <taxon>Insecta</taxon>
        <taxon>Pterygota</taxon>
        <taxon>Neoptera</taxon>
        <taxon>Endopterygota</taxon>
        <taxon>Lepidoptera</taxon>
        <taxon>Glossata</taxon>
        <taxon>Ditrysia</taxon>
        <taxon>Geometroidea</taxon>
        <taxon>Geometridae</taxon>
        <taxon>Larentiinae</taxon>
        <taxon>Operophtera</taxon>
    </lineage>
</organism>
<feature type="non-terminal residue" evidence="8">
    <location>
        <position position="316"/>
    </location>
</feature>
<dbReference type="GO" id="GO:0006644">
    <property type="term" value="P:phospholipid metabolic process"/>
    <property type="evidence" value="ECO:0007669"/>
    <property type="project" value="InterPro"/>
</dbReference>
<evidence type="ECO:0000259" key="7">
    <source>
        <dbReference type="SMART" id="SM00014"/>
    </source>
</evidence>
<dbReference type="GO" id="GO:0005886">
    <property type="term" value="C:plasma membrane"/>
    <property type="evidence" value="ECO:0007669"/>
    <property type="project" value="TreeGrafter"/>
</dbReference>
<feature type="non-terminal residue" evidence="8">
    <location>
        <position position="1"/>
    </location>
</feature>
<evidence type="ECO:0000256" key="6">
    <source>
        <dbReference type="SAM" id="Phobius"/>
    </source>
</evidence>
<reference evidence="8 9" key="1">
    <citation type="journal article" date="2015" name="Genome Biol. Evol.">
        <title>The genome of winter moth (Operophtera brumata) provides a genomic perspective on sexual dimorphism and phenology.</title>
        <authorList>
            <person name="Derks M.F."/>
            <person name="Smit S."/>
            <person name="Salis L."/>
            <person name="Schijlen E."/>
            <person name="Bossers A."/>
            <person name="Mateman C."/>
            <person name="Pijl A.S."/>
            <person name="de Ridder D."/>
            <person name="Groenen M.A."/>
            <person name="Visser M.E."/>
            <person name="Megens H.J."/>
        </authorList>
    </citation>
    <scope>NUCLEOTIDE SEQUENCE [LARGE SCALE GENOMIC DNA]</scope>
    <source>
        <strain evidence="8">WM2013NL</strain>
        <tissue evidence="8">Head and thorax</tissue>
    </source>
</reference>
<dbReference type="SUPFAM" id="SSF48317">
    <property type="entry name" value="Acid phosphatase/Vanadium-dependent haloperoxidase"/>
    <property type="match status" value="3"/>
</dbReference>
<feature type="transmembrane region" description="Helical" evidence="6">
    <location>
        <begin position="213"/>
        <end position="233"/>
    </location>
</feature>
<evidence type="ECO:0000313" key="9">
    <source>
        <dbReference type="Proteomes" id="UP000037510"/>
    </source>
</evidence>
<dbReference type="Pfam" id="PF01569">
    <property type="entry name" value="PAP2"/>
    <property type="match status" value="1"/>
</dbReference>
<comment type="caution">
    <text evidence="8">The sequence shown here is derived from an EMBL/GenBank/DDBJ whole genome shotgun (WGS) entry which is preliminary data.</text>
</comment>
<comment type="similarity">
    <text evidence="2">Belongs to the PA-phosphatase related phosphoesterase family.</text>
</comment>
<dbReference type="Gene3D" id="1.20.144.10">
    <property type="entry name" value="Phosphatidic acid phosphatase type 2/haloperoxidase"/>
    <property type="match status" value="2"/>
</dbReference>
<keyword evidence="4 6" id="KW-1133">Transmembrane helix</keyword>